<protein>
    <submittedName>
        <fullName evidence="2">Uncharacterized protein</fullName>
    </submittedName>
</protein>
<evidence type="ECO:0000256" key="1">
    <source>
        <dbReference type="SAM" id="MobiDB-lite"/>
    </source>
</evidence>
<evidence type="ECO:0000313" key="3">
    <source>
        <dbReference type="Proteomes" id="UP001430848"/>
    </source>
</evidence>
<proteinExistence type="predicted"/>
<evidence type="ECO:0000313" key="2">
    <source>
        <dbReference type="EMBL" id="KAK7705389.1"/>
    </source>
</evidence>
<keyword evidence="3" id="KW-1185">Reference proteome</keyword>
<feature type="region of interest" description="Disordered" evidence="1">
    <location>
        <begin position="1"/>
        <end position="71"/>
    </location>
</feature>
<organism evidence="2 3">
    <name type="scientific">Diaporthe eres</name>
    <name type="common">Phomopsis oblonga</name>
    <dbReference type="NCBI Taxonomy" id="83184"/>
    <lineage>
        <taxon>Eukaryota</taxon>
        <taxon>Fungi</taxon>
        <taxon>Dikarya</taxon>
        <taxon>Ascomycota</taxon>
        <taxon>Pezizomycotina</taxon>
        <taxon>Sordariomycetes</taxon>
        <taxon>Sordariomycetidae</taxon>
        <taxon>Diaporthales</taxon>
        <taxon>Diaporthaceae</taxon>
        <taxon>Diaporthe</taxon>
        <taxon>Diaporthe eres species complex</taxon>
    </lineage>
</organism>
<gene>
    <name evidence="2" type="ORF">SLS63_014152</name>
</gene>
<comment type="caution">
    <text evidence="2">The sequence shown here is derived from an EMBL/GenBank/DDBJ whole genome shotgun (WGS) entry which is preliminary data.</text>
</comment>
<name>A0ABR1NKL8_DIAER</name>
<dbReference type="Proteomes" id="UP001430848">
    <property type="component" value="Unassembled WGS sequence"/>
</dbReference>
<dbReference type="EMBL" id="JAKNSF020000242">
    <property type="protein sequence ID" value="KAK7705389.1"/>
    <property type="molecule type" value="Genomic_DNA"/>
</dbReference>
<accession>A0ABR1NKL8</accession>
<reference evidence="2 3" key="1">
    <citation type="submission" date="2024-02" db="EMBL/GenBank/DDBJ databases">
        <title>De novo assembly and annotation of 12 fungi associated with fruit tree decline syndrome in Ontario, Canada.</title>
        <authorList>
            <person name="Sulman M."/>
            <person name="Ellouze W."/>
            <person name="Ilyukhin E."/>
        </authorList>
    </citation>
    <scope>NUCLEOTIDE SEQUENCE [LARGE SCALE GENOMIC DNA]</scope>
    <source>
        <strain evidence="2 3">M169</strain>
    </source>
</reference>
<feature type="compositionally biased region" description="Basic and acidic residues" evidence="1">
    <location>
        <begin position="40"/>
        <end position="50"/>
    </location>
</feature>
<sequence length="71" mass="7358">MSGHVSLSYESLGDPKTATGHSTHQSHAKGGGANSAVPKKLQEKIPEGIERTVPNALPDTGTGDQGSLHRK</sequence>